<evidence type="ECO:0000313" key="5">
    <source>
        <dbReference type="EMBL" id="QQP41341.1"/>
    </source>
</evidence>
<feature type="domain" description="Kringle" evidence="4">
    <location>
        <begin position="59"/>
        <end position="110"/>
    </location>
</feature>
<reference evidence="6" key="1">
    <citation type="submission" date="2021-01" db="EMBL/GenBank/DDBJ databases">
        <title>Caligus Genome Assembly.</title>
        <authorList>
            <person name="Gallardo-Escarate C."/>
        </authorList>
    </citation>
    <scope>NUCLEOTIDE SEQUENCE [LARGE SCALE GENOMIC DNA]</scope>
</reference>
<keyword evidence="6" id="KW-1185">Reference proteome</keyword>
<evidence type="ECO:0000256" key="1">
    <source>
        <dbReference type="ARBA" id="ARBA00022572"/>
    </source>
</evidence>
<proteinExistence type="predicted"/>
<dbReference type="EMBL" id="CP045899">
    <property type="protein sequence ID" value="QQP41341.1"/>
    <property type="molecule type" value="Genomic_DNA"/>
</dbReference>
<dbReference type="OrthoDB" id="10005095at2759"/>
<gene>
    <name evidence="5" type="ORF">FKW44_015679</name>
</gene>
<dbReference type="Proteomes" id="UP000595437">
    <property type="component" value="Chromosome 10"/>
</dbReference>
<evidence type="ECO:0000259" key="4">
    <source>
        <dbReference type="PROSITE" id="PS50070"/>
    </source>
</evidence>
<dbReference type="InterPro" id="IPR038178">
    <property type="entry name" value="Kringle_sf"/>
</dbReference>
<dbReference type="SUPFAM" id="SSF57440">
    <property type="entry name" value="Kringle-like"/>
    <property type="match status" value="1"/>
</dbReference>
<evidence type="ECO:0000313" key="6">
    <source>
        <dbReference type="Proteomes" id="UP000595437"/>
    </source>
</evidence>
<dbReference type="AlphaFoldDB" id="A0A7T8H1D0"/>
<comment type="caution">
    <text evidence="3">Lacks conserved residue(s) required for the propagation of feature annotation.</text>
</comment>
<protein>
    <submittedName>
        <fullName evidence="5">Tyrosine-protein kinase receptor</fullName>
    </submittedName>
</protein>
<evidence type="ECO:0000256" key="2">
    <source>
        <dbReference type="ARBA" id="ARBA00023157"/>
    </source>
</evidence>
<dbReference type="GO" id="GO:0016301">
    <property type="term" value="F:kinase activity"/>
    <property type="evidence" value="ECO:0007669"/>
    <property type="project" value="UniProtKB-KW"/>
</dbReference>
<dbReference type="InterPro" id="IPR000001">
    <property type="entry name" value="Kringle"/>
</dbReference>
<evidence type="ECO:0000256" key="3">
    <source>
        <dbReference type="PROSITE-ProRule" id="PRU00121"/>
    </source>
</evidence>
<keyword evidence="1 3" id="KW-0420">Kringle</keyword>
<dbReference type="SMART" id="SM00130">
    <property type="entry name" value="KR"/>
    <property type="match status" value="1"/>
</dbReference>
<keyword evidence="5" id="KW-0675">Receptor</keyword>
<sequence length="110" mass="12050">MNVKFLRWIPPWSAHADHQLVLPDCKELPVIGTSGNYNCVRLGIPGVTQLIKPHGCFRTVSVTSSGRTCKPWHLAPGNELALELVGGHNYCRNPGGTGEQQPWCYTNGPT</sequence>
<name>A0A7T8H1D0_CALRO</name>
<dbReference type="PROSITE" id="PS50070">
    <property type="entry name" value="KRINGLE_2"/>
    <property type="match status" value="1"/>
</dbReference>
<keyword evidence="5" id="KW-0808">Transferase</keyword>
<feature type="non-terminal residue" evidence="5">
    <location>
        <position position="110"/>
    </location>
</feature>
<dbReference type="InterPro" id="IPR013806">
    <property type="entry name" value="Kringle-like"/>
</dbReference>
<dbReference type="Gene3D" id="2.40.20.10">
    <property type="entry name" value="Plasminogen Kringle 4"/>
    <property type="match status" value="1"/>
</dbReference>
<keyword evidence="5" id="KW-0418">Kinase</keyword>
<organism evidence="5 6">
    <name type="scientific">Caligus rogercresseyi</name>
    <name type="common">Sea louse</name>
    <dbReference type="NCBI Taxonomy" id="217165"/>
    <lineage>
        <taxon>Eukaryota</taxon>
        <taxon>Metazoa</taxon>
        <taxon>Ecdysozoa</taxon>
        <taxon>Arthropoda</taxon>
        <taxon>Crustacea</taxon>
        <taxon>Multicrustacea</taxon>
        <taxon>Hexanauplia</taxon>
        <taxon>Copepoda</taxon>
        <taxon>Siphonostomatoida</taxon>
        <taxon>Caligidae</taxon>
        <taxon>Caligus</taxon>
    </lineage>
</organism>
<keyword evidence="2" id="KW-1015">Disulfide bond</keyword>
<accession>A0A7T8H1D0</accession>